<keyword evidence="2" id="KW-0732">Signal</keyword>
<keyword evidence="4" id="KW-1185">Reference proteome</keyword>
<feature type="compositionally biased region" description="Acidic residues" evidence="1">
    <location>
        <begin position="118"/>
        <end position="128"/>
    </location>
</feature>
<feature type="chain" id="PRO_5001488448" evidence="2">
    <location>
        <begin position="24"/>
        <end position="310"/>
    </location>
</feature>
<feature type="compositionally biased region" description="Polar residues" evidence="1">
    <location>
        <begin position="177"/>
        <end position="190"/>
    </location>
</feature>
<organism evidence="3 4">
    <name type="scientific">Ancylostoma ceylanicum</name>
    <dbReference type="NCBI Taxonomy" id="53326"/>
    <lineage>
        <taxon>Eukaryota</taxon>
        <taxon>Metazoa</taxon>
        <taxon>Ecdysozoa</taxon>
        <taxon>Nematoda</taxon>
        <taxon>Chromadorea</taxon>
        <taxon>Rhabditida</taxon>
        <taxon>Rhabditina</taxon>
        <taxon>Rhabditomorpha</taxon>
        <taxon>Strongyloidea</taxon>
        <taxon>Ancylostomatidae</taxon>
        <taxon>Ancylostomatinae</taxon>
        <taxon>Ancylostoma</taxon>
    </lineage>
</organism>
<name>A0A016RRX2_9BILA</name>
<accession>A0A016RRX2</accession>
<feature type="region of interest" description="Disordered" evidence="1">
    <location>
        <begin position="50"/>
        <end position="191"/>
    </location>
</feature>
<dbReference type="AlphaFoldDB" id="A0A016RRX2"/>
<evidence type="ECO:0000313" key="4">
    <source>
        <dbReference type="Proteomes" id="UP000024635"/>
    </source>
</evidence>
<evidence type="ECO:0000256" key="2">
    <source>
        <dbReference type="SAM" id="SignalP"/>
    </source>
</evidence>
<comment type="caution">
    <text evidence="3">The sequence shown here is derived from an EMBL/GenBank/DDBJ whole genome shotgun (WGS) entry which is preliminary data.</text>
</comment>
<proteinExistence type="predicted"/>
<feature type="compositionally biased region" description="Basic and acidic residues" evidence="1">
    <location>
        <begin position="92"/>
        <end position="102"/>
    </location>
</feature>
<feature type="compositionally biased region" description="Basic and acidic residues" evidence="1">
    <location>
        <begin position="74"/>
        <end position="84"/>
    </location>
</feature>
<dbReference type="EMBL" id="JARK01001727">
    <property type="protein sequence ID" value="EYB81140.1"/>
    <property type="molecule type" value="Genomic_DNA"/>
</dbReference>
<dbReference type="PROSITE" id="PS51257">
    <property type="entry name" value="PROKAR_LIPOPROTEIN"/>
    <property type="match status" value="1"/>
</dbReference>
<reference evidence="4" key="1">
    <citation type="journal article" date="2015" name="Nat. Genet.">
        <title>The genome and transcriptome of the zoonotic hookworm Ancylostoma ceylanicum identify infection-specific gene families.</title>
        <authorList>
            <person name="Schwarz E.M."/>
            <person name="Hu Y."/>
            <person name="Antoshechkin I."/>
            <person name="Miller M.M."/>
            <person name="Sternberg P.W."/>
            <person name="Aroian R.V."/>
        </authorList>
    </citation>
    <scope>NUCLEOTIDE SEQUENCE</scope>
    <source>
        <strain evidence="4">HY135</strain>
    </source>
</reference>
<gene>
    <name evidence="3" type="primary">Acey_s0391.g566</name>
    <name evidence="3" type="ORF">Y032_0391g566</name>
</gene>
<evidence type="ECO:0000256" key="1">
    <source>
        <dbReference type="SAM" id="MobiDB-lite"/>
    </source>
</evidence>
<evidence type="ECO:0000313" key="3">
    <source>
        <dbReference type="EMBL" id="EYB81140.1"/>
    </source>
</evidence>
<feature type="signal peptide" evidence="2">
    <location>
        <begin position="1"/>
        <end position="23"/>
    </location>
</feature>
<sequence length="310" mass="35715">MKNSVKVAVALLLLSSCCFEAKSIRRKAPSRRHLLSRLESRELNYMRGGQSEYDDYRTSDYYDGTSEYDEYDRQDDRNTDDYDLRGSLSNIRSDRNMRHPDDEYYDEGSDSRTAEGNYGEEEEEEDEPYNSRRYYPSRYEDQARRAFYSTKDIARRRATSRPRQSLPRGSEYPRPFDTTTRKASSQNAAESSRKTKCLEALLLTALAPPTRSALLRPNLHHGNFEGGGDDDSALSASGMSMCSNLHKVFVKMREEDGCTGAVAFVDVICNDYDQCIVSENKSHDECQPKICQKFKEMPKKDCFKELFFCD</sequence>
<dbReference type="Proteomes" id="UP000024635">
    <property type="component" value="Unassembled WGS sequence"/>
</dbReference>
<protein>
    <submittedName>
        <fullName evidence="3">Uncharacterized protein</fullName>
    </submittedName>
</protein>